<name>A0A9X0D4I2_9CNID</name>
<keyword evidence="2" id="KW-1133">Transmembrane helix</keyword>
<dbReference type="InterPro" id="IPR045133">
    <property type="entry name" value="IRE1/2-like"/>
</dbReference>
<dbReference type="SMART" id="SM00564">
    <property type="entry name" value="PQQ"/>
    <property type="match status" value="3"/>
</dbReference>
<accession>A0A9X0D4I2</accession>
<evidence type="ECO:0000313" key="4">
    <source>
        <dbReference type="Proteomes" id="UP001163046"/>
    </source>
</evidence>
<dbReference type="GO" id="GO:0004521">
    <property type="term" value="F:RNA endonuclease activity"/>
    <property type="evidence" value="ECO:0007669"/>
    <property type="project" value="InterPro"/>
</dbReference>
<dbReference type="GO" id="GO:1990604">
    <property type="term" value="C:IRE1-TRAF2-ASK1 complex"/>
    <property type="evidence" value="ECO:0007669"/>
    <property type="project" value="TreeGrafter"/>
</dbReference>
<dbReference type="InterPro" id="IPR011047">
    <property type="entry name" value="Quinoprotein_ADH-like_sf"/>
</dbReference>
<feature type="compositionally biased region" description="Low complexity" evidence="1">
    <location>
        <begin position="310"/>
        <end position="322"/>
    </location>
</feature>
<evidence type="ECO:0000256" key="2">
    <source>
        <dbReference type="SAM" id="Phobius"/>
    </source>
</evidence>
<dbReference type="Proteomes" id="UP001163046">
    <property type="component" value="Unassembled WGS sequence"/>
</dbReference>
<proteinExistence type="predicted"/>
<evidence type="ECO:0000256" key="1">
    <source>
        <dbReference type="SAM" id="MobiDB-lite"/>
    </source>
</evidence>
<dbReference type="SUPFAM" id="SSF56112">
    <property type="entry name" value="Protein kinase-like (PK-like)"/>
    <property type="match status" value="1"/>
</dbReference>
<dbReference type="EC" id="2.7.11.1" evidence="3"/>
<dbReference type="GO" id="GO:0036498">
    <property type="term" value="P:IRE1-mediated unfolded protein response"/>
    <property type="evidence" value="ECO:0007669"/>
    <property type="project" value="TreeGrafter"/>
</dbReference>
<dbReference type="InterPro" id="IPR015943">
    <property type="entry name" value="WD40/YVTN_repeat-like_dom_sf"/>
</dbReference>
<keyword evidence="4" id="KW-1185">Reference proteome</keyword>
<organism evidence="3 4">
    <name type="scientific">Desmophyllum pertusum</name>
    <dbReference type="NCBI Taxonomy" id="174260"/>
    <lineage>
        <taxon>Eukaryota</taxon>
        <taxon>Metazoa</taxon>
        <taxon>Cnidaria</taxon>
        <taxon>Anthozoa</taxon>
        <taxon>Hexacorallia</taxon>
        <taxon>Scleractinia</taxon>
        <taxon>Caryophylliina</taxon>
        <taxon>Caryophylliidae</taxon>
        <taxon>Desmophyllum</taxon>
    </lineage>
</organism>
<dbReference type="InterPro" id="IPR011009">
    <property type="entry name" value="Kinase-like_dom_sf"/>
</dbReference>
<dbReference type="SUPFAM" id="SSF50998">
    <property type="entry name" value="Quinoprotein alcohol dehydrogenase-like"/>
    <property type="match status" value="1"/>
</dbReference>
<evidence type="ECO:0000313" key="3">
    <source>
        <dbReference type="EMBL" id="KAJ7386231.1"/>
    </source>
</evidence>
<dbReference type="GO" id="GO:0070059">
    <property type="term" value="P:intrinsic apoptotic signaling pathway in response to endoplasmic reticulum stress"/>
    <property type="evidence" value="ECO:0007669"/>
    <property type="project" value="TreeGrafter"/>
</dbReference>
<reference evidence="3" key="1">
    <citation type="submission" date="2023-01" db="EMBL/GenBank/DDBJ databases">
        <title>Genome assembly of the deep-sea coral Lophelia pertusa.</title>
        <authorList>
            <person name="Herrera S."/>
            <person name="Cordes E."/>
        </authorList>
    </citation>
    <scope>NUCLEOTIDE SEQUENCE</scope>
    <source>
        <strain evidence="3">USNM1676648</strain>
        <tissue evidence="3">Polyp</tissue>
    </source>
</reference>
<comment type="caution">
    <text evidence="3">The sequence shown here is derived from an EMBL/GenBank/DDBJ whole genome shotgun (WGS) entry which is preliminary data.</text>
</comment>
<keyword evidence="2" id="KW-0472">Membrane</keyword>
<feature type="transmembrane region" description="Helical" evidence="2">
    <location>
        <begin position="282"/>
        <end position="302"/>
    </location>
</feature>
<keyword evidence="3" id="KW-0418">Kinase</keyword>
<dbReference type="Gene3D" id="1.10.510.10">
    <property type="entry name" value="Transferase(Phosphotransferase) domain 1"/>
    <property type="match status" value="1"/>
</dbReference>
<feature type="region of interest" description="Disordered" evidence="1">
    <location>
        <begin position="169"/>
        <end position="204"/>
    </location>
</feature>
<gene>
    <name evidence="3" type="primary">ERN1_2</name>
    <name evidence="3" type="ORF">OS493_010626</name>
</gene>
<dbReference type="InterPro" id="IPR018391">
    <property type="entry name" value="PQQ_b-propeller_rpt"/>
</dbReference>
<keyword evidence="2" id="KW-0812">Transmembrane</keyword>
<protein>
    <submittedName>
        <fullName evidence="3">Serine/threonine-protein kinase/endoribonuclease IRE1</fullName>
        <ecNumber evidence="3">2.7.11.1</ecNumber>
    </submittedName>
</protein>
<dbReference type="OrthoDB" id="63989at2759"/>
<feature type="region of interest" description="Disordered" evidence="1">
    <location>
        <begin position="310"/>
        <end position="333"/>
    </location>
</feature>
<dbReference type="EMBL" id="MU825877">
    <property type="protein sequence ID" value="KAJ7386231.1"/>
    <property type="molecule type" value="Genomic_DNA"/>
</dbReference>
<sequence length="442" mass="49712">MMSNKKAPVFIGRTEYMITMYDSKTREKRWNATFHDYSSHLAQDVDYNLHHMCSSSDGFMVTMDASTGEILWTKNYGSPIVGIYKMDNNEALLKVKVNHIAKETLKNLIGANTSSSSHENTFLGNGGEIVLQPTLYIGEHAGGLYALPSLVEEGSPLVETKVLLIDGPRPVPPKAASSTHSKDAVSSREPSVNSSPPVRRPVQQPKVLEPKAALLLGHHQVPLVASPQLHITHIPDKLMPLYMHHLHNMKMMPKRIEKTNTKEEDRRQQQEMFEMMKIHQRLLYTVIATIGIPVVLLVVFYIDRSTRHYSVSSRGSSRPASSQKVNDQNTEQSPAENLLNSFVSVGKISFSLKDVLGRGCEGTVVYNFADREVDLLRESDAHPNVIRYFCTEQDQQFRYIALELCEATLQEYVEDPTFEHHGLTPVTVLEQSYIRTGTSSFS</sequence>
<feature type="compositionally biased region" description="Polar residues" evidence="1">
    <location>
        <begin position="323"/>
        <end position="333"/>
    </location>
</feature>
<dbReference type="PANTHER" id="PTHR13954:SF6">
    <property type="entry name" value="NON-SPECIFIC SERINE_THREONINE PROTEIN KINASE"/>
    <property type="match status" value="1"/>
</dbReference>
<keyword evidence="3" id="KW-0808">Transferase</keyword>
<dbReference type="AlphaFoldDB" id="A0A9X0D4I2"/>
<dbReference type="GO" id="GO:0051082">
    <property type="term" value="F:unfolded protein binding"/>
    <property type="evidence" value="ECO:0007669"/>
    <property type="project" value="TreeGrafter"/>
</dbReference>
<dbReference type="GO" id="GO:0004674">
    <property type="term" value="F:protein serine/threonine kinase activity"/>
    <property type="evidence" value="ECO:0007669"/>
    <property type="project" value="UniProtKB-EC"/>
</dbReference>
<feature type="compositionally biased region" description="Low complexity" evidence="1">
    <location>
        <begin position="187"/>
        <end position="204"/>
    </location>
</feature>
<dbReference type="Gene3D" id="2.130.10.10">
    <property type="entry name" value="YVTN repeat-like/Quinoprotein amine dehydrogenase"/>
    <property type="match status" value="1"/>
</dbReference>
<dbReference type="PANTHER" id="PTHR13954">
    <property type="entry name" value="IRE1-RELATED"/>
    <property type="match status" value="1"/>
</dbReference>